<gene>
    <name evidence="2" type="ORF">PoB_002036600</name>
</gene>
<accession>A0AAV3Z3I4</accession>
<dbReference type="Proteomes" id="UP000735302">
    <property type="component" value="Unassembled WGS sequence"/>
</dbReference>
<name>A0AAV3Z3I4_9GAST</name>
<dbReference type="AlphaFoldDB" id="A0AAV3Z3I4"/>
<proteinExistence type="predicted"/>
<evidence type="ECO:0000256" key="1">
    <source>
        <dbReference type="SAM" id="MobiDB-lite"/>
    </source>
</evidence>
<comment type="caution">
    <text evidence="2">The sequence shown here is derived from an EMBL/GenBank/DDBJ whole genome shotgun (WGS) entry which is preliminary data.</text>
</comment>
<feature type="compositionally biased region" description="Basic and acidic residues" evidence="1">
    <location>
        <begin position="35"/>
        <end position="47"/>
    </location>
</feature>
<feature type="compositionally biased region" description="Basic residues" evidence="1">
    <location>
        <begin position="23"/>
        <end position="33"/>
    </location>
</feature>
<feature type="compositionally biased region" description="Basic and acidic residues" evidence="1">
    <location>
        <begin position="12"/>
        <end position="22"/>
    </location>
</feature>
<feature type="region of interest" description="Disordered" evidence="1">
    <location>
        <begin position="1"/>
        <end position="52"/>
    </location>
</feature>
<evidence type="ECO:0000313" key="3">
    <source>
        <dbReference type="Proteomes" id="UP000735302"/>
    </source>
</evidence>
<organism evidence="2 3">
    <name type="scientific">Plakobranchus ocellatus</name>
    <dbReference type="NCBI Taxonomy" id="259542"/>
    <lineage>
        <taxon>Eukaryota</taxon>
        <taxon>Metazoa</taxon>
        <taxon>Spiralia</taxon>
        <taxon>Lophotrochozoa</taxon>
        <taxon>Mollusca</taxon>
        <taxon>Gastropoda</taxon>
        <taxon>Heterobranchia</taxon>
        <taxon>Euthyneura</taxon>
        <taxon>Panpulmonata</taxon>
        <taxon>Sacoglossa</taxon>
        <taxon>Placobranchoidea</taxon>
        <taxon>Plakobranchidae</taxon>
        <taxon>Plakobranchus</taxon>
    </lineage>
</organism>
<sequence length="109" mass="12600">MNRRRRKRRGKMHEGKNQVKEKGTRKRICRSRGGRGGERGREREGRGSAEAPSVGRCCTLERLYRRKTLESKWRPPETLWSLYSGHQAHFGVCLAAAKVTLESVRRPPD</sequence>
<dbReference type="EMBL" id="BLXT01002372">
    <property type="protein sequence ID" value="GFN93860.1"/>
    <property type="molecule type" value="Genomic_DNA"/>
</dbReference>
<feature type="compositionally biased region" description="Basic residues" evidence="1">
    <location>
        <begin position="1"/>
        <end position="11"/>
    </location>
</feature>
<keyword evidence="3" id="KW-1185">Reference proteome</keyword>
<evidence type="ECO:0000313" key="2">
    <source>
        <dbReference type="EMBL" id="GFN93860.1"/>
    </source>
</evidence>
<protein>
    <submittedName>
        <fullName evidence="2">Uncharacterized protein</fullName>
    </submittedName>
</protein>
<reference evidence="2 3" key="1">
    <citation type="journal article" date="2021" name="Elife">
        <title>Chloroplast acquisition without the gene transfer in kleptoplastic sea slugs, Plakobranchus ocellatus.</title>
        <authorList>
            <person name="Maeda T."/>
            <person name="Takahashi S."/>
            <person name="Yoshida T."/>
            <person name="Shimamura S."/>
            <person name="Takaki Y."/>
            <person name="Nagai Y."/>
            <person name="Toyoda A."/>
            <person name="Suzuki Y."/>
            <person name="Arimoto A."/>
            <person name="Ishii H."/>
            <person name="Satoh N."/>
            <person name="Nishiyama T."/>
            <person name="Hasebe M."/>
            <person name="Maruyama T."/>
            <person name="Minagawa J."/>
            <person name="Obokata J."/>
            <person name="Shigenobu S."/>
        </authorList>
    </citation>
    <scope>NUCLEOTIDE SEQUENCE [LARGE SCALE GENOMIC DNA]</scope>
</reference>